<sequence>MQSAAVHFSATEDCEIPDAPLAQVDELEMVEGSFAAFSSSLTDISTGDCEKSQSDGGPGEDLSNCSVNLSSSLQDLVESFDDKVSVVLKDFEKDAEKIAPIKIRSQEEIMSESQFWWTLTGNYGNLPPIDFDRSQIRRKQLEALNFNSPKEGTPTDRSVVSDCDSSEDTERIDFHRLATAQTHNENGESLPFNADKVIEEIDEILQAGDLMNQSLATNRTIESVDSMYSSMRSPNVYSDIEAEFKSKEREGISVSIEEMNSFTQSKLITIVSEMEQIIQLYNEELVRELARKDEFEYEKEMRNKFITLLVAVQERRRKQNGGGGGKKQNKGTTTETNNTNSNSNNNLVSVSIPFDDSTDGPSLSALEWLVKILQAMIDDSVHLPSLLTDYILNVVCPSKFATD</sequence>
<dbReference type="Proteomes" id="UP001620645">
    <property type="component" value="Unassembled WGS sequence"/>
</dbReference>
<dbReference type="EMBL" id="JBICCN010000254">
    <property type="protein sequence ID" value="KAL3083217.1"/>
    <property type="molecule type" value="Genomic_DNA"/>
</dbReference>
<evidence type="ECO:0008006" key="7">
    <source>
        <dbReference type="Google" id="ProtNLM"/>
    </source>
</evidence>
<accession>A0ABD2IVR2</accession>
<feature type="region of interest" description="Disordered" evidence="4">
    <location>
        <begin position="44"/>
        <end position="63"/>
    </location>
</feature>
<dbReference type="PANTHER" id="PTHR12394">
    <property type="entry name" value="ZYGIN"/>
    <property type="match status" value="1"/>
</dbReference>
<evidence type="ECO:0000256" key="1">
    <source>
        <dbReference type="ARBA" id="ARBA00006788"/>
    </source>
</evidence>
<dbReference type="AlphaFoldDB" id="A0ABD2IVR2"/>
<feature type="region of interest" description="Disordered" evidence="4">
    <location>
        <begin position="317"/>
        <end position="345"/>
    </location>
</feature>
<organism evidence="5 6">
    <name type="scientific">Heterodera schachtii</name>
    <name type="common">Sugarbeet cyst nematode worm</name>
    <name type="synonym">Tylenchus schachtii</name>
    <dbReference type="NCBI Taxonomy" id="97005"/>
    <lineage>
        <taxon>Eukaryota</taxon>
        <taxon>Metazoa</taxon>
        <taxon>Ecdysozoa</taxon>
        <taxon>Nematoda</taxon>
        <taxon>Chromadorea</taxon>
        <taxon>Rhabditida</taxon>
        <taxon>Tylenchina</taxon>
        <taxon>Tylenchomorpha</taxon>
        <taxon>Tylenchoidea</taxon>
        <taxon>Heteroderidae</taxon>
        <taxon>Heteroderinae</taxon>
        <taxon>Heterodera</taxon>
    </lineage>
</organism>
<gene>
    <name evidence="5" type="ORF">niasHS_011019</name>
</gene>
<keyword evidence="3" id="KW-0175">Coiled coil</keyword>
<evidence type="ECO:0000256" key="3">
    <source>
        <dbReference type="ARBA" id="ARBA00023054"/>
    </source>
</evidence>
<evidence type="ECO:0000313" key="6">
    <source>
        <dbReference type="Proteomes" id="UP001620645"/>
    </source>
</evidence>
<protein>
    <recommendedName>
        <fullName evidence="7">Fasciculation and elongation protein zeta-2</fullName>
    </recommendedName>
</protein>
<dbReference type="InterPro" id="IPR011680">
    <property type="entry name" value="FEZ"/>
</dbReference>
<dbReference type="PANTHER" id="PTHR12394:SF12">
    <property type="entry name" value="LD08195P"/>
    <property type="match status" value="1"/>
</dbReference>
<evidence type="ECO:0000313" key="5">
    <source>
        <dbReference type="EMBL" id="KAL3083217.1"/>
    </source>
</evidence>
<proteinExistence type="inferred from homology"/>
<evidence type="ECO:0000256" key="4">
    <source>
        <dbReference type="SAM" id="MobiDB-lite"/>
    </source>
</evidence>
<dbReference type="Pfam" id="PF07763">
    <property type="entry name" value="FEZ"/>
    <property type="match status" value="1"/>
</dbReference>
<keyword evidence="6" id="KW-1185">Reference proteome</keyword>
<feature type="compositionally biased region" description="Low complexity" evidence="4">
    <location>
        <begin position="330"/>
        <end position="345"/>
    </location>
</feature>
<reference evidence="5 6" key="1">
    <citation type="submission" date="2024-10" db="EMBL/GenBank/DDBJ databases">
        <authorList>
            <person name="Kim D."/>
        </authorList>
    </citation>
    <scope>NUCLEOTIDE SEQUENCE [LARGE SCALE GENOMIC DNA]</scope>
    <source>
        <strain evidence="5">Taebaek</strain>
    </source>
</reference>
<name>A0ABD2IVR2_HETSC</name>
<comment type="caution">
    <text evidence="5">The sequence shown here is derived from an EMBL/GenBank/DDBJ whole genome shotgun (WGS) entry which is preliminary data.</text>
</comment>
<comment type="similarity">
    <text evidence="1">Belongs to the zygin family.</text>
</comment>
<keyword evidence="2" id="KW-0597">Phosphoprotein</keyword>
<evidence type="ECO:0000256" key="2">
    <source>
        <dbReference type="ARBA" id="ARBA00022553"/>
    </source>
</evidence>